<dbReference type="PANTHER" id="PTHR33164">
    <property type="entry name" value="TRANSCRIPTIONAL REGULATOR, MARR FAMILY"/>
    <property type="match status" value="1"/>
</dbReference>
<name>A0A4V2PH94_PSEEN</name>
<evidence type="ECO:0000256" key="1">
    <source>
        <dbReference type="SAM" id="MobiDB-lite"/>
    </source>
</evidence>
<dbReference type="SUPFAM" id="SSF46785">
    <property type="entry name" value="Winged helix' DNA-binding domain"/>
    <property type="match status" value="1"/>
</dbReference>
<organism evidence="3 4">
    <name type="scientific">Pseudonocardia endophytica</name>
    <dbReference type="NCBI Taxonomy" id="401976"/>
    <lineage>
        <taxon>Bacteria</taxon>
        <taxon>Bacillati</taxon>
        <taxon>Actinomycetota</taxon>
        <taxon>Actinomycetes</taxon>
        <taxon>Pseudonocardiales</taxon>
        <taxon>Pseudonocardiaceae</taxon>
        <taxon>Pseudonocardia</taxon>
    </lineage>
</organism>
<comment type="caution">
    <text evidence="3">The sequence shown here is derived from an EMBL/GenBank/DDBJ whole genome shotgun (WGS) entry which is preliminary data.</text>
</comment>
<dbReference type="InterPro" id="IPR036390">
    <property type="entry name" value="WH_DNA-bd_sf"/>
</dbReference>
<feature type="domain" description="HTH marR-type" evidence="2">
    <location>
        <begin position="23"/>
        <end position="152"/>
    </location>
</feature>
<dbReference type="EMBL" id="SMFZ01000002">
    <property type="protein sequence ID" value="TCK19846.1"/>
    <property type="molecule type" value="Genomic_DNA"/>
</dbReference>
<protein>
    <submittedName>
        <fullName evidence="3">DNA-binding MarR family transcriptional regulator</fullName>
    </submittedName>
</protein>
<dbReference type="InterPro" id="IPR000835">
    <property type="entry name" value="HTH_MarR-typ"/>
</dbReference>
<dbReference type="Pfam" id="PF12802">
    <property type="entry name" value="MarR_2"/>
    <property type="match status" value="1"/>
</dbReference>
<dbReference type="InterPro" id="IPR039422">
    <property type="entry name" value="MarR/SlyA-like"/>
</dbReference>
<dbReference type="PROSITE" id="PS50995">
    <property type="entry name" value="HTH_MARR_2"/>
    <property type="match status" value="1"/>
</dbReference>
<dbReference type="GO" id="GO:0003700">
    <property type="term" value="F:DNA-binding transcription factor activity"/>
    <property type="evidence" value="ECO:0007669"/>
    <property type="project" value="InterPro"/>
</dbReference>
<dbReference type="GO" id="GO:0003677">
    <property type="term" value="F:DNA binding"/>
    <property type="evidence" value="ECO:0007669"/>
    <property type="project" value="UniProtKB-KW"/>
</dbReference>
<accession>A0A4V2PH94</accession>
<keyword evidence="4" id="KW-1185">Reference proteome</keyword>
<dbReference type="OrthoDB" id="4462574at2"/>
<feature type="region of interest" description="Disordered" evidence="1">
    <location>
        <begin position="156"/>
        <end position="181"/>
    </location>
</feature>
<evidence type="ECO:0000259" key="2">
    <source>
        <dbReference type="PROSITE" id="PS50995"/>
    </source>
</evidence>
<reference evidence="3 4" key="1">
    <citation type="submission" date="2019-03" db="EMBL/GenBank/DDBJ databases">
        <title>Sequencing the genomes of 1000 actinobacteria strains.</title>
        <authorList>
            <person name="Klenk H.-P."/>
        </authorList>
    </citation>
    <scope>NUCLEOTIDE SEQUENCE [LARGE SCALE GENOMIC DNA]</scope>
    <source>
        <strain evidence="3 4">DSM 44969</strain>
    </source>
</reference>
<dbReference type="AlphaFoldDB" id="A0A4V2PH94"/>
<keyword evidence="3" id="KW-0238">DNA-binding</keyword>
<dbReference type="SMART" id="SM00347">
    <property type="entry name" value="HTH_MARR"/>
    <property type="match status" value="1"/>
</dbReference>
<dbReference type="PANTHER" id="PTHR33164:SF89">
    <property type="entry name" value="MARR FAMILY REGULATORY PROTEIN"/>
    <property type="match status" value="1"/>
</dbReference>
<gene>
    <name evidence="3" type="ORF">EV378_3789</name>
</gene>
<proteinExistence type="predicted"/>
<evidence type="ECO:0000313" key="4">
    <source>
        <dbReference type="Proteomes" id="UP000295560"/>
    </source>
</evidence>
<evidence type="ECO:0000313" key="3">
    <source>
        <dbReference type="EMBL" id="TCK19846.1"/>
    </source>
</evidence>
<sequence>MCQAVWSTTVSTSEPPRVPPAGSAFLLTQLGTHAASAFAERIARLDLTPPQTGLLRVVASEPGRSQQALAQQLGTPPTRLVALVDGLEERGLLERRRNPGDRRLHAVHLGPAGEKLMGEIRDVAREHDDAVLAPLDDDERARLRELLGKLADAHGLTPGVHPGYRHLGAPDAKGAPGDQAS</sequence>
<dbReference type="InterPro" id="IPR036388">
    <property type="entry name" value="WH-like_DNA-bd_sf"/>
</dbReference>
<dbReference type="Gene3D" id="1.10.10.10">
    <property type="entry name" value="Winged helix-like DNA-binding domain superfamily/Winged helix DNA-binding domain"/>
    <property type="match status" value="1"/>
</dbReference>
<dbReference type="Proteomes" id="UP000295560">
    <property type="component" value="Unassembled WGS sequence"/>
</dbReference>
<dbReference type="GO" id="GO:0006950">
    <property type="term" value="P:response to stress"/>
    <property type="evidence" value="ECO:0007669"/>
    <property type="project" value="TreeGrafter"/>
</dbReference>
<dbReference type="PRINTS" id="PR00598">
    <property type="entry name" value="HTHMARR"/>
</dbReference>